<dbReference type="InterPro" id="IPR036390">
    <property type="entry name" value="WH_DNA-bd_sf"/>
</dbReference>
<dbReference type="PANTHER" id="PTHR30126">
    <property type="entry name" value="HTH-TYPE TRANSCRIPTIONAL REGULATOR"/>
    <property type="match status" value="1"/>
</dbReference>
<keyword evidence="7" id="KW-0805">Transcription regulation</keyword>
<gene>
    <name evidence="13" type="ORF">B0O95_101142</name>
</gene>
<dbReference type="InterPro" id="IPR036388">
    <property type="entry name" value="WH-like_DNA-bd_sf"/>
</dbReference>
<sequence>MIRSPLELRHLQTLIALREAGNLSRAAQWLCLTQSALSHQLRAIEDHFGLALFVRKSSPLVFTPAGKRLLALADHVVPAIEEAERDVARLAQGSGGTLRIAVECHTCFDWLMPAMDAFRQRWPDVELDIVSGFHADPIGLLHSDRADLAIVAEADPDENVEHRALFRFQIVALLAHDHPLAGRDALTADDFRHETLITYPVPDDMLDIVRQVLRPAGIEPKRRTSELTVAILQLVASRRGIATLPLWAVATYLEKRYVAARTVLCGPPRKSAPLSGELYAAMLPAFARRPYAADFVSTMRETSLLNLSQIELL</sequence>
<evidence type="ECO:0000256" key="4">
    <source>
        <dbReference type="ARBA" id="ARBA00022490"/>
    </source>
</evidence>
<dbReference type="SUPFAM" id="SSF46785">
    <property type="entry name" value="Winged helix' DNA-binding domain"/>
    <property type="match status" value="1"/>
</dbReference>
<dbReference type="AlphaFoldDB" id="A0A2P5KED3"/>
<dbReference type="InterPro" id="IPR037406">
    <property type="entry name" value="MetR_PBP2"/>
</dbReference>
<dbReference type="EMBL" id="PRDW01000001">
    <property type="protein sequence ID" value="PPB85055.1"/>
    <property type="molecule type" value="Genomic_DNA"/>
</dbReference>
<keyword evidence="8" id="KW-0238">DNA-binding</keyword>
<evidence type="ECO:0000256" key="10">
    <source>
        <dbReference type="ARBA" id="ARBA00023163"/>
    </source>
</evidence>
<dbReference type="Proteomes" id="UP000243096">
    <property type="component" value="Unassembled WGS sequence"/>
</dbReference>
<keyword evidence="14" id="KW-1185">Reference proteome</keyword>
<feature type="domain" description="HTH lysR-type" evidence="12">
    <location>
        <begin position="6"/>
        <end position="63"/>
    </location>
</feature>
<keyword evidence="11" id="KW-0486">Methionine biosynthesis</keyword>
<dbReference type="InterPro" id="IPR000847">
    <property type="entry name" value="LysR_HTH_N"/>
</dbReference>
<reference evidence="13 14" key="1">
    <citation type="submission" date="2018-01" db="EMBL/GenBank/DDBJ databases">
        <title>Genomic Encyclopedia of Type Strains, Phase III (KMG-III): the genomes of soil and plant-associated and newly described type strains.</title>
        <authorList>
            <person name="Whitman W."/>
        </authorList>
    </citation>
    <scope>NUCLEOTIDE SEQUENCE [LARGE SCALE GENOMIC DNA]</scope>
    <source>
        <strain evidence="13 14">HKI456</strain>
    </source>
</reference>
<comment type="caution">
    <text evidence="13">The sequence shown here is derived from an EMBL/GenBank/DDBJ whole genome shotgun (WGS) entry which is preliminary data.</text>
</comment>
<protein>
    <recommendedName>
        <fullName evidence="3">HTH-type transcriptional regulator MetR</fullName>
    </recommendedName>
</protein>
<dbReference type="PANTHER" id="PTHR30126:SF25">
    <property type="entry name" value="HTH-TYPE TRANSCRIPTIONAL REGULATOR METR"/>
    <property type="match status" value="1"/>
</dbReference>
<accession>A0A2P5KED3</accession>
<evidence type="ECO:0000256" key="1">
    <source>
        <dbReference type="ARBA" id="ARBA00004496"/>
    </source>
</evidence>
<evidence type="ECO:0000256" key="6">
    <source>
        <dbReference type="ARBA" id="ARBA00022605"/>
    </source>
</evidence>
<dbReference type="CDD" id="cd08441">
    <property type="entry name" value="PBP2_MetR"/>
    <property type="match status" value="1"/>
</dbReference>
<dbReference type="GO" id="GO:0009086">
    <property type="term" value="P:methionine biosynthetic process"/>
    <property type="evidence" value="ECO:0007669"/>
    <property type="project" value="UniProtKB-KW"/>
</dbReference>
<keyword evidence="6" id="KW-0028">Amino-acid biosynthesis</keyword>
<name>A0A2P5KED3_9BURK</name>
<evidence type="ECO:0000259" key="12">
    <source>
        <dbReference type="PROSITE" id="PS50931"/>
    </source>
</evidence>
<keyword evidence="4" id="KW-0963">Cytoplasm</keyword>
<dbReference type="Pfam" id="PF00126">
    <property type="entry name" value="HTH_1"/>
    <property type="match status" value="1"/>
</dbReference>
<dbReference type="Gene3D" id="3.40.190.10">
    <property type="entry name" value="Periplasmic binding protein-like II"/>
    <property type="match status" value="2"/>
</dbReference>
<evidence type="ECO:0000256" key="11">
    <source>
        <dbReference type="ARBA" id="ARBA00023167"/>
    </source>
</evidence>
<evidence type="ECO:0000256" key="5">
    <source>
        <dbReference type="ARBA" id="ARBA00022491"/>
    </source>
</evidence>
<comment type="similarity">
    <text evidence="2">Belongs to the LysR transcriptional regulatory family.</text>
</comment>
<dbReference type="RefSeq" id="WP_104076156.1">
    <property type="nucleotide sequence ID" value="NZ_CP062178.1"/>
</dbReference>
<evidence type="ECO:0000256" key="2">
    <source>
        <dbReference type="ARBA" id="ARBA00009437"/>
    </source>
</evidence>
<evidence type="ECO:0000313" key="13">
    <source>
        <dbReference type="EMBL" id="PPB85055.1"/>
    </source>
</evidence>
<dbReference type="GO" id="GO:0000976">
    <property type="term" value="F:transcription cis-regulatory region binding"/>
    <property type="evidence" value="ECO:0007669"/>
    <property type="project" value="TreeGrafter"/>
</dbReference>
<dbReference type="OrthoDB" id="155872at2"/>
<dbReference type="Gene3D" id="1.10.10.10">
    <property type="entry name" value="Winged helix-like DNA-binding domain superfamily/Winged helix DNA-binding domain"/>
    <property type="match status" value="1"/>
</dbReference>
<dbReference type="SUPFAM" id="SSF53850">
    <property type="entry name" value="Periplasmic binding protein-like II"/>
    <property type="match status" value="1"/>
</dbReference>
<evidence type="ECO:0000256" key="3">
    <source>
        <dbReference type="ARBA" id="ARBA00019365"/>
    </source>
</evidence>
<evidence type="ECO:0000256" key="9">
    <source>
        <dbReference type="ARBA" id="ARBA00023159"/>
    </source>
</evidence>
<evidence type="ECO:0000256" key="7">
    <source>
        <dbReference type="ARBA" id="ARBA00023015"/>
    </source>
</evidence>
<organism evidence="13 14">
    <name type="scientific">Mycetohabitans endofungorum</name>
    <dbReference type="NCBI Taxonomy" id="417203"/>
    <lineage>
        <taxon>Bacteria</taxon>
        <taxon>Pseudomonadati</taxon>
        <taxon>Pseudomonadota</taxon>
        <taxon>Betaproteobacteria</taxon>
        <taxon>Burkholderiales</taxon>
        <taxon>Burkholderiaceae</taxon>
        <taxon>Mycetohabitans</taxon>
    </lineage>
</organism>
<comment type="subcellular location">
    <subcellularLocation>
        <location evidence="1">Cytoplasm</location>
    </subcellularLocation>
</comment>
<keyword evidence="5" id="KW-0678">Repressor</keyword>
<dbReference type="GO" id="GO:0003700">
    <property type="term" value="F:DNA-binding transcription factor activity"/>
    <property type="evidence" value="ECO:0007669"/>
    <property type="project" value="InterPro"/>
</dbReference>
<evidence type="ECO:0000256" key="8">
    <source>
        <dbReference type="ARBA" id="ARBA00023125"/>
    </source>
</evidence>
<dbReference type="Pfam" id="PF03466">
    <property type="entry name" value="LysR_substrate"/>
    <property type="match status" value="1"/>
</dbReference>
<evidence type="ECO:0000313" key="14">
    <source>
        <dbReference type="Proteomes" id="UP000243096"/>
    </source>
</evidence>
<dbReference type="PRINTS" id="PR00039">
    <property type="entry name" value="HTHLYSR"/>
</dbReference>
<keyword evidence="9" id="KW-0010">Activator</keyword>
<dbReference type="InterPro" id="IPR005119">
    <property type="entry name" value="LysR_subst-bd"/>
</dbReference>
<proteinExistence type="inferred from homology"/>
<keyword evidence="10" id="KW-0804">Transcription</keyword>
<dbReference type="PROSITE" id="PS50931">
    <property type="entry name" value="HTH_LYSR"/>
    <property type="match status" value="1"/>
</dbReference>
<dbReference type="GO" id="GO:0005737">
    <property type="term" value="C:cytoplasm"/>
    <property type="evidence" value="ECO:0007669"/>
    <property type="project" value="UniProtKB-SubCell"/>
</dbReference>